<dbReference type="RefSeq" id="WP_146943206.1">
    <property type="nucleotide sequence ID" value="NZ_BJYJ01000023.1"/>
</dbReference>
<evidence type="ECO:0000256" key="1">
    <source>
        <dbReference type="SAM" id="SignalP"/>
    </source>
</evidence>
<keyword evidence="3" id="KW-1185">Reference proteome</keyword>
<evidence type="ECO:0008006" key="4">
    <source>
        <dbReference type="Google" id="ProtNLM"/>
    </source>
</evidence>
<gene>
    <name evidence="2" type="ORF">CHA01nite_31730</name>
</gene>
<proteinExistence type="predicted"/>
<feature type="chain" id="PRO_5022016589" description="Lipoprotein" evidence="1">
    <location>
        <begin position="23"/>
        <end position="221"/>
    </location>
</feature>
<accession>A0A511YQF7</accession>
<reference evidence="2 3" key="1">
    <citation type="submission" date="2019-07" db="EMBL/GenBank/DDBJ databases">
        <title>Whole genome shotgun sequence of Chryseobacterium hagamense NBRC 105253.</title>
        <authorList>
            <person name="Hosoyama A."/>
            <person name="Uohara A."/>
            <person name="Ohji S."/>
            <person name="Ichikawa N."/>
        </authorList>
    </citation>
    <scope>NUCLEOTIDE SEQUENCE [LARGE SCALE GENOMIC DNA]</scope>
    <source>
        <strain evidence="2 3">NBRC 105253</strain>
    </source>
</reference>
<comment type="caution">
    <text evidence="2">The sequence shown here is derived from an EMBL/GenBank/DDBJ whole genome shotgun (WGS) entry which is preliminary data.</text>
</comment>
<sequence length="221" mass="24952">MKKLFLVFAALTLLTSCLPKVALTPEYWSRPSKVGILINSGAPAKYKEGSQGLLDMAVTSGDKYQEGLNVIGERIKPKEELISLYSEILKSRGKEVVIIDEAFDPKTAPKFEGSKTEGKKYSRYDFSSFKNKYNVDELLITDVNYGFMISYYGMIETGKMAHVLLNTSLINLTDQSLVLSDMNMKNEALKKWKDNNYENSVQGVRKALDKAKEEEKNVHLK</sequence>
<organism evidence="2 3">
    <name type="scientific">Chryseobacterium hagamense</name>
    <dbReference type="NCBI Taxonomy" id="395935"/>
    <lineage>
        <taxon>Bacteria</taxon>
        <taxon>Pseudomonadati</taxon>
        <taxon>Bacteroidota</taxon>
        <taxon>Flavobacteriia</taxon>
        <taxon>Flavobacteriales</taxon>
        <taxon>Weeksellaceae</taxon>
        <taxon>Chryseobacterium group</taxon>
        <taxon>Chryseobacterium</taxon>
    </lineage>
</organism>
<dbReference type="AlphaFoldDB" id="A0A511YQF7"/>
<name>A0A511YQF7_9FLAO</name>
<protein>
    <recommendedName>
        <fullName evidence="4">Lipoprotein</fullName>
    </recommendedName>
</protein>
<dbReference type="Proteomes" id="UP000321863">
    <property type="component" value="Unassembled WGS sequence"/>
</dbReference>
<evidence type="ECO:0000313" key="2">
    <source>
        <dbReference type="EMBL" id="GEN77433.1"/>
    </source>
</evidence>
<feature type="signal peptide" evidence="1">
    <location>
        <begin position="1"/>
        <end position="22"/>
    </location>
</feature>
<keyword evidence="1" id="KW-0732">Signal</keyword>
<evidence type="ECO:0000313" key="3">
    <source>
        <dbReference type="Proteomes" id="UP000321863"/>
    </source>
</evidence>
<dbReference type="PROSITE" id="PS51257">
    <property type="entry name" value="PROKAR_LIPOPROTEIN"/>
    <property type="match status" value="1"/>
</dbReference>
<dbReference type="OrthoDB" id="1341110at2"/>
<dbReference type="EMBL" id="BJYJ01000023">
    <property type="protein sequence ID" value="GEN77433.1"/>
    <property type="molecule type" value="Genomic_DNA"/>
</dbReference>